<dbReference type="InterPro" id="IPR010195">
    <property type="entry name" value="Uncharacterised_peroxidase-rel"/>
</dbReference>
<dbReference type="InterPro" id="IPR029032">
    <property type="entry name" value="AhpD-like"/>
</dbReference>
<protein>
    <submittedName>
        <fullName evidence="2">Alkylhydroperoxidase</fullName>
    </submittedName>
</protein>
<gene>
    <name evidence="2" type="ORF">EPK99_02675</name>
</gene>
<proteinExistence type="predicted"/>
<reference evidence="2 3" key="1">
    <citation type="submission" date="2019-01" db="EMBL/GenBank/DDBJ databases">
        <title>The draft genome of Rhizobium sp. 24NR.</title>
        <authorList>
            <person name="Liu L."/>
            <person name="Liang L."/>
            <person name="Shi S."/>
            <person name="Xu L."/>
            <person name="Wang X."/>
            <person name="Li L."/>
            <person name="Zhang X."/>
        </authorList>
    </citation>
    <scope>NUCLEOTIDE SEQUENCE [LARGE SCALE GENOMIC DNA]</scope>
    <source>
        <strain evidence="2 3">24NR</strain>
    </source>
</reference>
<dbReference type="NCBIfam" id="TIGR01926">
    <property type="entry name" value="peroxid_rel"/>
    <property type="match status" value="1"/>
</dbReference>
<dbReference type="Proteomes" id="UP000287687">
    <property type="component" value="Unassembled WGS sequence"/>
</dbReference>
<dbReference type="Gene3D" id="1.20.1290.10">
    <property type="entry name" value="AhpD-like"/>
    <property type="match status" value="1"/>
</dbReference>
<dbReference type="Pfam" id="PF02627">
    <property type="entry name" value="CMD"/>
    <property type="match status" value="1"/>
</dbReference>
<dbReference type="EMBL" id="SBIP01000001">
    <property type="protein sequence ID" value="RWX81245.1"/>
    <property type="molecule type" value="Genomic_DNA"/>
</dbReference>
<name>A0A444LLP1_9HYPH</name>
<dbReference type="SUPFAM" id="SSF69118">
    <property type="entry name" value="AhpD-like"/>
    <property type="match status" value="1"/>
</dbReference>
<dbReference type="NCBIfam" id="TIGR00778">
    <property type="entry name" value="ahpD_dom"/>
    <property type="match status" value="1"/>
</dbReference>
<dbReference type="InterPro" id="IPR003779">
    <property type="entry name" value="CMD-like"/>
</dbReference>
<evidence type="ECO:0000259" key="1">
    <source>
        <dbReference type="Pfam" id="PF02627"/>
    </source>
</evidence>
<dbReference type="GO" id="GO:0051920">
    <property type="term" value="F:peroxiredoxin activity"/>
    <property type="evidence" value="ECO:0007669"/>
    <property type="project" value="InterPro"/>
</dbReference>
<keyword evidence="3" id="KW-1185">Reference proteome</keyword>
<evidence type="ECO:0000313" key="2">
    <source>
        <dbReference type="EMBL" id="RWX81245.1"/>
    </source>
</evidence>
<dbReference type="AlphaFoldDB" id="A0A444LLP1"/>
<dbReference type="PANTHER" id="PTHR35446">
    <property type="entry name" value="SI:CH211-175M2.5"/>
    <property type="match status" value="1"/>
</dbReference>
<feature type="domain" description="Carboxymuconolactone decarboxylase-like" evidence="1">
    <location>
        <begin position="52"/>
        <end position="129"/>
    </location>
</feature>
<keyword evidence="2" id="KW-0575">Peroxidase</keyword>
<keyword evidence="2" id="KW-0560">Oxidoreductase</keyword>
<accession>A0A444LLP1</accession>
<comment type="caution">
    <text evidence="2">The sequence shown here is derived from an EMBL/GenBank/DDBJ whole genome shotgun (WGS) entry which is preliminary data.</text>
</comment>
<dbReference type="PANTHER" id="PTHR35446:SF2">
    <property type="entry name" value="CARBOXYMUCONOLACTONE DECARBOXYLASE-LIKE DOMAIN-CONTAINING PROTEIN"/>
    <property type="match status" value="1"/>
</dbReference>
<evidence type="ECO:0000313" key="3">
    <source>
        <dbReference type="Proteomes" id="UP000287687"/>
    </source>
</evidence>
<organism evidence="2 3">
    <name type="scientific">Neorhizobium lilium</name>
    <dbReference type="NCBI Taxonomy" id="2503024"/>
    <lineage>
        <taxon>Bacteria</taxon>
        <taxon>Pseudomonadati</taxon>
        <taxon>Pseudomonadota</taxon>
        <taxon>Alphaproteobacteria</taxon>
        <taxon>Hyphomicrobiales</taxon>
        <taxon>Rhizobiaceae</taxon>
        <taxon>Rhizobium/Agrobacterium group</taxon>
        <taxon>Neorhizobium</taxon>
    </lineage>
</organism>
<sequence length="191" mass="21007">MSAGFKVKALEWAPYIEPVEVANATGEQLAAMQVTPSNTKVSPYVRTLAHDPESYVARTKLFNAIMYANGGLDRADRELGALTASAVNRCVYCASVHARRYIELSDRSDVVEEIYMHGLGGSFEPKIQAIVDFCRTLSETPSRVTKEQVEALRGHGFSKSEIIDLIHSAAIFGWANRLMHVLGHSVPIEAK</sequence>
<dbReference type="InterPro" id="IPR004675">
    <property type="entry name" value="AhpD_core"/>
</dbReference>
<dbReference type="RefSeq" id="WP_128441071.1">
    <property type="nucleotide sequence ID" value="NZ_SBIP01000001.1"/>
</dbReference>
<dbReference type="OrthoDB" id="3667834at2"/>